<keyword evidence="2" id="KW-1185">Reference proteome</keyword>
<reference evidence="1" key="5">
    <citation type="journal article" date="2021" name="G3 (Bethesda)">
        <title>Aegilops tauschii genome assembly Aet v5.0 features greater sequence contiguity and improved annotation.</title>
        <authorList>
            <person name="Wang L."/>
            <person name="Zhu T."/>
            <person name="Rodriguez J.C."/>
            <person name="Deal K.R."/>
            <person name="Dubcovsky J."/>
            <person name="McGuire P.E."/>
            <person name="Lux T."/>
            <person name="Spannagl M."/>
            <person name="Mayer K.F.X."/>
            <person name="Baldrich P."/>
            <person name="Meyers B.C."/>
            <person name="Huo N."/>
            <person name="Gu Y.Q."/>
            <person name="Zhou H."/>
            <person name="Devos K.M."/>
            <person name="Bennetzen J.L."/>
            <person name="Unver T."/>
            <person name="Budak H."/>
            <person name="Gulick P.J."/>
            <person name="Galiba G."/>
            <person name="Kalapos B."/>
            <person name="Nelson D.R."/>
            <person name="Li P."/>
            <person name="You F.M."/>
            <person name="Luo M.C."/>
            <person name="Dvorak J."/>
        </authorList>
    </citation>
    <scope>NUCLEOTIDE SEQUENCE [LARGE SCALE GENOMIC DNA]</scope>
    <source>
        <strain evidence="1">cv. AL8/78</strain>
    </source>
</reference>
<accession>A0A453LDL0</accession>
<reference evidence="1" key="4">
    <citation type="submission" date="2019-03" db="UniProtKB">
        <authorList>
            <consortium name="EnsemblPlants"/>
        </authorList>
    </citation>
    <scope>IDENTIFICATION</scope>
</reference>
<reference evidence="2" key="1">
    <citation type="journal article" date="2014" name="Science">
        <title>Ancient hybridizations among the ancestral genomes of bread wheat.</title>
        <authorList>
            <consortium name="International Wheat Genome Sequencing Consortium,"/>
            <person name="Marcussen T."/>
            <person name="Sandve S.R."/>
            <person name="Heier L."/>
            <person name="Spannagl M."/>
            <person name="Pfeifer M."/>
            <person name="Jakobsen K.S."/>
            <person name="Wulff B.B."/>
            <person name="Steuernagel B."/>
            <person name="Mayer K.F."/>
            <person name="Olsen O.A."/>
        </authorList>
    </citation>
    <scope>NUCLEOTIDE SEQUENCE [LARGE SCALE GENOMIC DNA]</scope>
    <source>
        <strain evidence="2">cv. AL8/78</strain>
    </source>
</reference>
<organism evidence="1 2">
    <name type="scientific">Aegilops tauschii subsp. strangulata</name>
    <name type="common">Goatgrass</name>
    <dbReference type="NCBI Taxonomy" id="200361"/>
    <lineage>
        <taxon>Eukaryota</taxon>
        <taxon>Viridiplantae</taxon>
        <taxon>Streptophyta</taxon>
        <taxon>Embryophyta</taxon>
        <taxon>Tracheophyta</taxon>
        <taxon>Spermatophyta</taxon>
        <taxon>Magnoliopsida</taxon>
        <taxon>Liliopsida</taxon>
        <taxon>Poales</taxon>
        <taxon>Poaceae</taxon>
        <taxon>BOP clade</taxon>
        <taxon>Pooideae</taxon>
        <taxon>Triticodae</taxon>
        <taxon>Triticeae</taxon>
        <taxon>Triticinae</taxon>
        <taxon>Aegilops</taxon>
    </lineage>
</organism>
<reference evidence="1" key="3">
    <citation type="journal article" date="2017" name="Nature">
        <title>Genome sequence of the progenitor of the wheat D genome Aegilops tauschii.</title>
        <authorList>
            <person name="Luo M.C."/>
            <person name="Gu Y.Q."/>
            <person name="Puiu D."/>
            <person name="Wang H."/>
            <person name="Twardziok S.O."/>
            <person name="Deal K.R."/>
            <person name="Huo N."/>
            <person name="Zhu T."/>
            <person name="Wang L."/>
            <person name="Wang Y."/>
            <person name="McGuire P.E."/>
            <person name="Liu S."/>
            <person name="Long H."/>
            <person name="Ramasamy R.K."/>
            <person name="Rodriguez J.C."/>
            <person name="Van S.L."/>
            <person name="Yuan L."/>
            <person name="Wang Z."/>
            <person name="Xia Z."/>
            <person name="Xiao L."/>
            <person name="Anderson O.D."/>
            <person name="Ouyang S."/>
            <person name="Liang Y."/>
            <person name="Zimin A.V."/>
            <person name="Pertea G."/>
            <person name="Qi P."/>
            <person name="Bennetzen J.L."/>
            <person name="Dai X."/>
            <person name="Dawson M.W."/>
            <person name="Muller H.G."/>
            <person name="Kugler K."/>
            <person name="Rivarola-Duarte L."/>
            <person name="Spannagl M."/>
            <person name="Mayer K.F.X."/>
            <person name="Lu F.H."/>
            <person name="Bevan M.W."/>
            <person name="Leroy P."/>
            <person name="Li P."/>
            <person name="You F.M."/>
            <person name="Sun Q."/>
            <person name="Liu Z."/>
            <person name="Lyons E."/>
            <person name="Wicker T."/>
            <person name="Salzberg S.L."/>
            <person name="Devos K.M."/>
            <person name="Dvorak J."/>
        </authorList>
    </citation>
    <scope>NUCLEOTIDE SEQUENCE [LARGE SCALE GENOMIC DNA]</scope>
    <source>
        <strain evidence="1">cv. AL8/78</strain>
    </source>
</reference>
<evidence type="ECO:0000313" key="1">
    <source>
        <dbReference type="EnsemblPlants" id="AET5Gv20726400.20"/>
    </source>
</evidence>
<protein>
    <submittedName>
        <fullName evidence="1">Uncharacterized protein</fullName>
    </submittedName>
</protein>
<dbReference type="Proteomes" id="UP000015105">
    <property type="component" value="Chromosome 5D"/>
</dbReference>
<sequence>MPPPSPSRPSPPCAPTPVQCWVPLEVICKCATSHDGFFSWWGFGLKVEALLQSRSKSQTTKILEFEIWQQINLRKEYEHHFRRCTPGLSRISGNERFLFKIYLQNQLIGMYYRRKRKPSDPFNNLSLTANTIRSWGCGSVTEEWDSLYAQKVQLFTFLSTLPEPALSYGPSVKTNMANSIE</sequence>
<reference evidence="2" key="2">
    <citation type="journal article" date="2017" name="Nat. Plants">
        <title>The Aegilops tauschii genome reveals multiple impacts of transposons.</title>
        <authorList>
            <person name="Zhao G."/>
            <person name="Zou C."/>
            <person name="Li K."/>
            <person name="Wang K."/>
            <person name="Li T."/>
            <person name="Gao L."/>
            <person name="Zhang X."/>
            <person name="Wang H."/>
            <person name="Yang Z."/>
            <person name="Liu X."/>
            <person name="Jiang W."/>
            <person name="Mao L."/>
            <person name="Kong X."/>
            <person name="Jiao Y."/>
            <person name="Jia J."/>
        </authorList>
    </citation>
    <scope>NUCLEOTIDE SEQUENCE [LARGE SCALE GENOMIC DNA]</scope>
    <source>
        <strain evidence="2">cv. AL8/78</strain>
    </source>
</reference>
<name>A0A453LDL0_AEGTS</name>
<dbReference type="Gramene" id="AET5Gv20726400.20">
    <property type="protein sequence ID" value="AET5Gv20726400.20"/>
    <property type="gene ID" value="AET5Gv20726400"/>
</dbReference>
<evidence type="ECO:0000313" key="2">
    <source>
        <dbReference type="Proteomes" id="UP000015105"/>
    </source>
</evidence>
<proteinExistence type="predicted"/>
<dbReference type="EnsemblPlants" id="AET5Gv20726400.20">
    <property type="protein sequence ID" value="AET5Gv20726400.20"/>
    <property type="gene ID" value="AET5Gv20726400"/>
</dbReference>
<dbReference type="AlphaFoldDB" id="A0A453LDL0"/>